<dbReference type="EMBL" id="BMKR01000042">
    <property type="protein sequence ID" value="GGG07277.1"/>
    <property type="molecule type" value="Genomic_DNA"/>
</dbReference>
<evidence type="ECO:0000256" key="4">
    <source>
        <dbReference type="PIRSR" id="PIRSR606118-50"/>
    </source>
</evidence>
<dbReference type="CDD" id="cd00338">
    <property type="entry name" value="Ser_Recombinase"/>
    <property type="match status" value="1"/>
</dbReference>
<dbReference type="Pfam" id="PF07508">
    <property type="entry name" value="Recombinase"/>
    <property type="match status" value="1"/>
</dbReference>
<keyword evidence="3" id="KW-0233">DNA recombination</keyword>
<dbReference type="PANTHER" id="PTHR30461:SF23">
    <property type="entry name" value="DNA RECOMBINASE-RELATED"/>
    <property type="match status" value="1"/>
</dbReference>
<evidence type="ECO:0000259" key="8">
    <source>
        <dbReference type="PROSITE" id="PS51737"/>
    </source>
</evidence>
<dbReference type="SMART" id="SM00857">
    <property type="entry name" value="Resolvase"/>
    <property type="match status" value="1"/>
</dbReference>
<evidence type="ECO:0000256" key="6">
    <source>
        <dbReference type="SAM" id="Coils"/>
    </source>
</evidence>
<reference evidence="9" key="2">
    <citation type="submission" date="2020-09" db="EMBL/GenBank/DDBJ databases">
        <authorList>
            <person name="Sun Q."/>
            <person name="Zhou Y."/>
        </authorList>
    </citation>
    <scope>NUCLEOTIDE SEQUENCE</scope>
    <source>
        <strain evidence="9">CGMCC 1.16134</strain>
    </source>
</reference>
<dbReference type="InterPro" id="IPR036162">
    <property type="entry name" value="Resolvase-like_N_sf"/>
</dbReference>
<dbReference type="GO" id="GO:0015074">
    <property type="term" value="P:DNA integration"/>
    <property type="evidence" value="ECO:0007669"/>
    <property type="project" value="UniProtKB-KW"/>
</dbReference>
<evidence type="ECO:0000313" key="9">
    <source>
        <dbReference type="EMBL" id="GGG07277.1"/>
    </source>
</evidence>
<proteinExistence type="predicted"/>
<dbReference type="InterPro" id="IPR011109">
    <property type="entry name" value="DNA_bind_recombinase_dom"/>
</dbReference>
<dbReference type="InterPro" id="IPR050639">
    <property type="entry name" value="SSR_resolvase"/>
</dbReference>
<evidence type="ECO:0000259" key="7">
    <source>
        <dbReference type="PROSITE" id="PS51736"/>
    </source>
</evidence>
<keyword evidence="1" id="KW-0229">DNA integration</keyword>
<protein>
    <submittedName>
        <fullName evidence="9">Resolvase-like protein</fullName>
    </submittedName>
</protein>
<dbReference type="Gene3D" id="3.40.50.1390">
    <property type="entry name" value="Resolvase, N-terminal catalytic domain"/>
    <property type="match status" value="1"/>
</dbReference>
<dbReference type="PROSITE" id="PS00397">
    <property type="entry name" value="RECOMBINASES_1"/>
    <property type="match status" value="1"/>
</dbReference>
<evidence type="ECO:0000256" key="2">
    <source>
        <dbReference type="ARBA" id="ARBA00023125"/>
    </source>
</evidence>
<dbReference type="AlphaFoldDB" id="A0A917FW73"/>
<dbReference type="InterPro" id="IPR006118">
    <property type="entry name" value="Recombinase_CS"/>
</dbReference>
<feature type="domain" description="Recombinase" evidence="8">
    <location>
        <begin position="160"/>
        <end position="294"/>
    </location>
</feature>
<dbReference type="Proteomes" id="UP000637643">
    <property type="component" value="Unassembled WGS sequence"/>
</dbReference>
<organism evidence="9 10">
    <name type="scientific">Paenibacillus albidus</name>
    <dbReference type="NCBI Taxonomy" id="2041023"/>
    <lineage>
        <taxon>Bacteria</taxon>
        <taxon>Bacillati</taxon>
        <taxon>Bacillota</taxon>
        <taxon>Bacilli</taxon>
        <taxon>Bacillales</taxon>
        <taxon>Paenibacillaceae</taxon>
        <taxon>Paenibacillus</taxon>
    </lineage>
</organism>
<name>A0A917FW73_9BACL</name>
<dbReference type="PANTHER" id="PTHR30461">
    <property type="entry name" value="DNA-INVERTASE FROM LAMBDOID PROPHAGE"/>
    <property type="match status" value="1"/>
</dbReference>
<dbReference type="RefSeq" id="WP_189031337.1">
    <property type="nucleotide sequence ID" value="NZ_BMKR01000042.1"/>
</dbReference>
<dbReference type="PROSITE" id="PS51736">
    <property type="entry name" value="RECOMBINASES_3"/>
    <property type="match status" value="1"/>
</dbReference>
<feature type="coiled-coil region" evidence="6">
    <location>
        <begin position="429"/>
        <end position="463"/>
    </location>
</feature>
<dbReference type="GO" id="GO:0003677">
    <property type="term" value="F:DNA binding"/>
    <property type="evidence" value="ECO:0007669"/>
    <property type="project" value="UniProtKB-KW"/>
</dbReference>
<keyword evidence="6" id="KW-0175">Coiled coil</keyword>
<evidence type="ECO:0000256" key="1">
    <source>
        <dbReference type="ARBA" id="ARBA00022908"/>
    </source>
</evidence>
<dbReference type="InterPro" id="IPR025827">
    <property type="entry name" value="Zn_ribbon_recom_dom"/>
</dbReference>
<comment type="caution">
    <text evidence="9">The sequence shown here is derived from an EMBL/GenBank/DDBJ whole genome shotgun (WGS) entry which is preliminary data.</text>
</comment>
<dbReference type="PROSITE" id="PS51737">
    <property type="entry name" value="RECOMBINASE_DNA_BIND"/>
    <property type="match status" value="1"/>
</dbReference>
<dbReference type="GO" id="GO:0000150">
    <property type="term" value="F:DNA strand exchange activity"/>
    <property type="evidence" value="ECO:0007669"/>
    <property type="project" value="InterPro"/>
</dbReference>
<evidence type="ECO:0000313" key="10">
    <source>
        <dbReference type="Proteomes" id="UP000637643"/>
    </source>
</evidence>
<dbReference type="InterPro" id="IPR038109">
    <property type="entry name" value="DNA_bind_recomb_sf"/>
</dbReference>
<accession>A0A917FW73</accession>
<dbReference type="Gene3D" id="3.90.1750.20">
    <property type="entry name" value="Putative Large Serine Recombinase, Chain B, Domain 2"/>
    <property type="match status" value="1"/>
</dbReference>
<gene>
    <name evidence="9" type="ORF">GCM10010912_59930</name>
</gene>
<feature type="active site" description="O-(5'-phospho-DNA)-serine intermediate" evidence="4 5">
    <location>
        <position position="10"/>
    </location>
</feature>
<dbReference type="SUPFAM" id="SSF53041">
    <property type="entry name" value="Resolvase-like"/>
    <property type="match status" value="1"/>
</dbReference>
<dbReference type="InterPro" id="IPR006119">
    <property type="entry name" value="Resolv_N"/>
</dbReference>
<reference evidence="9" key="1">
    <citation type="journal article" date="2014" name="Int. J. Syst. Evol. Microbiol.">
        <title>Complete genome sequence of Corynebacterium casei LMG S-19264T (=DSM 44701T), isolated from a smear-ripened cheese.</title>
        <authorList>
            <consortium name="US DOE Joint Genome Institute (JGI-PGF)"/>
            <person name="Walter F."/>
            <person name="Albersmeier A."/>
            <person name="Kalinowski J."/>
            <person name="Ruckert C."/>
        </authorList>
    </citation>
    <scope>NUCLEOTIDE SEQUENCE</scope>
    <source>
        <strain evidence="9">CGMCC 1.16134</strain>
    </source>
</reference>
<sequence>MFTAIYVRVSTGMQAAEGHSLDHQIELCMNKAKESNFALDTIKVFREEGFSGEDIERPALNELRKAINDHIVERVIITHPDRLSRDLTDKLFICREFETRMVQLVFVDTEYHNTPEGQLFFNLMSVIAQYELSLIKKRTVRGRLKAVEKDKKIMPMRVPPFGYDWVEGQLIVNKQEAEYVRKVYQWYLNDNMTMREIGNKLFEIGALPKRSTNGNWGASSIGRILSSEIYIGRYYYNRRKVKKLKGQRTRTGAPKKTYTVRERNEWIMVQVEPIVSEELFEQARQQRIKNYTRSGNVHFDYLLKSLLRCGHCGRKWGGTTYSGRHDKITGLRQKYRCYRCPNVYPKLYGVVTRCPTHSIRAEKLEEFIWEMVMEALSNPEDYIERLEGQVENIVDELILTAGIIKGYVDEKRKESDKLKIMFRRDVISEEELATESSKLTNEINNLQSQVELYEQKIKVHREQHFSHEEKIKAVERINAFINSKGDELTFEDKRFIIETLIDEIILKSEEGKLSINIVGSLNELIKTQGEGRARSIPLTLNKRIDM</sequence>
<feature type="domain" description="Resolvase/invertase-type recombinase catalytic" evidence="7">
    <location>
        <begin position="2"/>
        <end position="150"/>
    </location>
</feature>
<dbReference type="Pfam" id="PF13408">
    <property type="entry name" value="Zn_ribbon_recom"/>
    <property type="match status" value="1"/>
</dbReference>
<evidence type="ECO:0000256" key="5">
    <source>
        <dbReference type="PROSITE-ProRule" id="PRU10137"/>
    </source>
</evidence>
<keyword evidence="10" id="KW-1185">Reference proteome</keyword>
<dbReference type="Pfam" id="PF00239">
    <property type="entry name" value="Resolvase"/>
    <property type="match status" value="1"/>
</dbReference>
<evidence type="ECO:0000256" key="3">
    <source>
        <dbReference type="ARBA" id="ARBA00023172"/>
    </source>
</evidence>
<keyword evidence="2" id="KW-0238">DNA-binding</keyword>